<reference evidence="2" key="1">
    <citation type="journal article" date="2021" name="BMC Genomics">
        <title>Chromosome-level genome assembly and manually-curated proteome of model necrotroph Parastagonospora nodorum Sn15 reveals a genome-wide trove of candidate effector homologs, and redundancy of virulence-related functions within an accessory chromosome.</title>
        <authorList>
            <person name="Bertazzoni S."/>
            <person name="Jones D.A.B."/>
            <person name="Phan H.T."/>
            <person name="Tan K.-C."/>
            <person name="Hane J.K."/>
        </authorList>
    </citation>
    <scope>NUCLEOTIDE SEQUENCE [LARGE SCALE GENOMIC DNA]</scope>
    <source>
        <strain evidence="2">SN15 / ATCC MYA-4574 / FGSC 10173)</strain>
    </source>
</reference>
<dbReference type="VEuPathDB" id="FungiDB:JI435_029850"/>
<organism evidence="1 2">
    <name type="scientific">Phaeosphaeria nodorum (strain SN15 / ATCC MYA-4574 / FGSC 10173)</name>
    <name type="common">Glume blotch fungus</name>
    <name type="synonym">Parastagonospora nodorum</name>
    <dbReference type="NCBI Taxonomy" id="321614"/>
    <lineage>
        <taxon>Eukaryota</taxon>
        <taxon>Fungi</taxon>
        <taxon>Dikarya</taxon>
        <taxon>Ascomycota</taxon>
        <taxon>Pezizomycotina</taxon>
        <taxon>Dothideomycetes</taxon>
        <taxon>Pleosporomycetidae</taxon>
        <taxon>Pleosporales</taxon>
        <taxon>Pleosporineae</taxon>
        <taxon>Phaeosphaeriaceae</taxon>
        <taxon>Parastagonospora</taxon>
    </lineage>
</organism>
<dbReference type="EMBL" id="CP069027">
    <property type="protein sequence ID" value="QRC95284.1"/>
    <property type="molecule type" value="Genomic_DNA"/>
</dbReference>
<name>A0A7U2F2K2_PHANO</name>
<dbReference type="OMA" id="FYSCCMT"/>
<dbReference type="RefSeq" id="XP_001793575.1">
    <property type="nucleotide sequence ID" value="XM_001793523.1"/>
</dbReference>
<keyword evidence="2" id="KW-1185">Reference proteome</keyword>
<dbReference type="AlphaFoldDB" id="A0A7U2F2K2"/>
<proteinExistence type="predicted"/>
<sequence length="196" mass="22326">MDFLYLRQDAPRGLKIVQTAQASIVVLTVIATFLTAVIPQKHKTFTFGLLYSLIFTSITTTILVRKERLAAAKNLLTKDKYVKYQMFKIVAAFGMYFIGFILWIASMPKKQESLRKGESGMILGGVKINRYQGWIMWMHFFNWVFLWSSLFYSCCMAPKEQGAIALPGDEAALNAGDLDDEEYARRQQAEGPNWQG</sequence>
<accession>A0A7U2F2K2</accession>
<evidence type="ECO:0000313" key="2">
    <source>
        <dbReference type="Proteomes" id="UP000663193"/>
    </source>
</evidence>
<dbReference type="OrthoDB" id="3751104at2759"/>
<evidence type="ECO:0000313" key="1">
    <source>
        <dbReference type="EMBL" id="QRC95284.1"/>
    </source>
</evidence>
<protein>
    <submittedName>
        <fullName evidence="1">Uncharacterized protein</fullName>
    </submittedName>
</protein>
<gene>
    <name evidence="1" type="ORF">JI435_029850</name>
</gene>
<dbReference type="KEGG" id="pno:SNOG_02985"/>
<dbReference type="Proteomes" id="UP000663193">
    <property type="component" value="Chromosome 5"/>
</dbReference>